<dbReference type="HOGENOM" id="CLU_412469_0_0_1"/>
<dbReference type="EMBL" id="GL377572">
    <property type="protein sequence ID" value="EFJ32186.1"/>
    <property type="molecule type" value="Genomic_DNA"/>
</dbReference>
<protein>
    <recommendedName>
        <fullName evidence="4">SGNH hydrolase-type esterase domain-containing protein</fullName>
    </recommendedName>
</protein>
<accession>D8R5N7</accession>
<evidence type="ECO:0008006" key="4">
    <source>
        <dbReference type="Google" id="ProtNLM"/>
    </source>
</evidence>
<dbReference type="Proteomes" id="UP000001514">
    <property type="component" value="Unassembled WGS sequence"/>
</dbReference>
<dbReference type="PANTHER" id="PTHR22835:SF659">
    <property type="entry name" value="GDSL LIPASE_ACYLHYDROLASE, PUTATIVE (AFU_ORTHOLOGUE AFUA_2G00510)-RELATED"/>
    <property type="match status" value="1"/>
</dbReference>
<dbReference type="Gene3D" id="3.40.50.1110">
    <property type="entry name" value="SGNH hydrolase"/>
    <property type="match status" value="2"/>
</dbReference>
<dbReference type="InterPro" id="IPR036514">
    <property type="entry name" value="SGNH_hydro_sf"/>
</dbReference>
<sequence>MASHLLSRTNHLNSVKFLGYCVGGHANFYGTKTQVTLFGIFTVKLPTAQEIQCNGDVCSPLCVSLPLPKQSCFEKLYVFGNSLEDMGNLARDTSLFLPPFPYGITNPGCPKGRFSNGGIITDYFASLFDLQLSVLPSDCGCTTNFAYAGATALEIQYFQSRNLRTIVNVSFDNETRWFNSYRERCESGKSARVAALVGGGGNDYNIQDGANRTLSEIMRTVPDVVRKVVDTVKYLMYKGVETVMVFNVPQTACTPAYRFRHRGEALDEFGCVMAIGEVVKWYNSLLEATLLDLYKTQYSAARIFVLNRYKFLNDVLRDPMKYGFLPDITHVACCGGGDEFNASVVCGGQLPCKNPQEHVYFDFVHFTDRFNKQEIQAFSLTEEYIISNHYKQTSLLDVCVNLLTAKLSTSQTTSCTTLLMSVSLPLPKQPCFEKIYVFGDSLEDMGNLAKSTSLLIPPLPNGITNPGCPKGRFSNGGVITDYFGTASTMNRSVSSIMETVPDTVKLLVSEGIRTVSVLNVPQPACTPDYRLRHPAEDLDEFGCVRAIGEVVKRHNSMLEAALLALYNKPHSSVRIFVLNRYKFLNDVLRDPMKYGSSKFKVVLKLSPSFSPYQCMEISVTGFDRDITHVACCGGGIQRECSVWGTDSLRKPSGARLLRLPSLHRPF</sequence>
<dbReference type="InterPro" id="IPR001087">
    <property type="entry name" value="GDSL"/>
</dbReference>
<dbReference type="Gramene" id="EFJ32186">
    <property type="protein sequence ID" value="EFJ32186"/>
    <property type="gene ID" value="SELMODRAFT_407454"/>
</dbReference>
<dbReference type="InParanoid" id="D8R5N7"/>
<name>D8R5N7_SELML</name>
<evidence type="ECO:0000313" key="3">
    <source>
        <dbReference type="Proteomes" id="UP000001514"/>
    </source>
</evidence>
<reference evidence="2 3" key="1">
    <citation type="journal article" date="2011" name="Science">
        <title>The Selaginella genome identifies genetic changes associated with the evolution of vascular plants.</title>
        <authorList>
            <person name="Banks J.A."/>
            <person name="Nishiyama T."/>
            <person name="Hasebe M."/>
            <person name="Bowman J.L."/>
            <person name="Gribskov M."/>
            <person name="dePamphilis C."/>
            <person name="Albert V.A."/>
            <person name="Aono N."/>
            <person name="Aoyama T."/>
            <person name="Ambrose B.A."/>
            <person name="Ashton N.W."/>
            <person name="Axtell M.J."/>
            <person name="Barker E."/>
            <person name="Barker M.S."/>
            <person name="Bennetzen J.L."/>
            <person name="Bonawitz N.D."/>
            <person name="Chapple C."/>
            <person name="Cheng C."/>
            <person name="Correa L.G."/>
            <person name="Dacre M."/>
            <person name="DeBarry J."/>
            <person name="Dreyer I."/>
            <person name="Elias M."/>
            <person name="Engstrom E.M."/>
            <person name="Estelle M."/>
            <person name="Feng L."/>
            <person name="Finet C."/>
            <person name="Floyd S.K."/>
            <person name="Frommer W.B."/>
            <person name="Fujita T."/>
            <person name="Gramzow L."/>
            <person name="Gutensohn M."/>
            <person name="Harholt J."/>
            <person name="Hattori M."/>
            <person name="Heyl A."/>
            <person name="Hirai T."/>
            <person name="Hiwatashi Y."/>
            <person name="Ishikawa M."/>
            <person name="Iwata M."/>
            <person name="Karol K.G."/>
            <person name="Koehler B."/>
            <person name="Kolukisaoglu U."/>
            <person name="Kubo M."/>
            <person name="Kurata T."/>
            <person name="Lalonde S."/>
            <person name="Li K."/>
            <person name="Li Y."/>
            <person name="Litt A."/>
            <person name="Lyons E."/>
            <person name="Manning G."/>
            <person name="Maruyama T."/>
            <person name="Michael T.P."/>
            <person name="Mikami K."/>
            <person name="Miyazaki S."/>
            <person name="Morinaga S."/>
            <person name="Murata T."/>
            <person name="Mueller-Roeber B."/>
            <person name="Nelson D.R."/>
            <person name="Obara M."/>
            <person name="Oguri Y."/>
            <person name="Olmstead R.G."/>
            <person name="Onodera N."/>
            <person name="Petersen B.L."/>
            <person name="Pils B."/>
            <person name="Prigge M."/>
            <person name="Rensing S.A."/>
            <person name="Riano-Pachon D.M."/>
            <person name="Roberts A.W."/>
            <person name="Sato Y."/>
            <person name="Scheller H.V."/>
            <person name="Schulz B."/>
            <person name="Schulz C."/>
            <person name="Shakirov E.V."/>
            <person name="Shibagaki N."/>
            <person name="Shinohara N."/>
            <person name="Shippen D.E."/>
            <person name="Soerensen I."/>
            <person name="Sotooka R."/>
            <person name="Sugimoto N."/>
            <person name="Sugita M."/>
            <person name="Sumikawa N."/>
            <person name="Tanurdzic M."/>
            <person name="Theissen G."/>
            <person name="Ulvskov P."/>
            <person name="Wakazuki S."/>
            <person name="Weng J.K."/>
            <person name="Willats W.W."/>
            <person name="Wipf D."/>
            <person name="Wolf P.G."/>
            <person name="Yang L."/>
            <person name="Zimmer A.D."/>
            <person name="Zhu Q."/>
            <person name="Mitros T."/>
            <person name="Hellsten U."/>
            <person name="Loque D."/>
            <person name="Otillar R."/>
            <person name="Salamov A."/>
            <person name="Schmutz J."/>
            <person name="Shapiro H."/>
            <person name="Lindquist E."/>
            <person name="Lucas S."/>
            <person name="Rokhsar D."/>
            <person name="Grigoriev I.V."/>
        </authorList>
    </citation>
    <scope>NUCLEOTIDE SEQUENCE [LARGE SCALE GENOMIC DNA]</scope>
</reference>
<dbReference type="Pfam" id="PF00657">
    <property type="entry name" value="Lipase_GDSL"/>
    <property type="match status" value="1"/>
</dbReference>
<gene>
    <name evidence="2" type="ORF">SELMODRAFT_407454</name>
</gene>
<organism evidence="3">
    <name type="scientific">Selaginella moellendorffii</name>
    <name type="common">Spikemoss</name>
    <dbReference type="NCBI Taxonomy" id="88036"/>
    <lineage>
        <taxon>Eukaryota</taxon>
        <taxon>Viridiplantae</taxon>
        <taxon>Streptophyta</taxon>
        <taxon>Embryophyta</taxon>
        <taxon>Tracheophyta</taxon>
        <taxon>Lycopodiopsida</taxon>
        <taxon>Selaginellales</taxon>
        <taxon>Selaginellaceae</taxon>
        <taxon>Selaginella</taxon>
    </lineage>
</organism>
<dbReference type="STRING" id="88036.D8R5N7"/>
<dbReference type="KEGG" id="smo:SELMODRAFT_407454"/>
<evidence type="ECO:0000256" key="1">
    <source>
        <dbReference type="ARBA" id="ARBA00008668"/>
    </source>
</evidence>
<keyword evidence="3" id="KW-1185">Reference proteome</keyword>
<comment type="similarity">
    <text evidence="1">Belongs to the 'GDSL' lipolytic enzyme family.</text>
</comment>
<dbReference type="eggNOG" id="ENOG502QSMM">
    <property type="taxonomic scope" value="Eukaryota"/>
</dbReference>
<dbReference type="OMA" id="DITHVAC"/>
<proteinExistence type="inferred from homology"/>
<evidence type="ECO:0000313" key="2">
    <source>
        <dbReference type="EMBL" id="EFJ32186.1"/>
    </source>
</evidence>
<dbReference type="PANTHER" id="PTHR22835">
    <property type="entry name" value="ZINC FINGER FYVE DOMAIN CONTAINING PROTEIN"/>
    <property type="match status" value="1"/>
</dbReference>
<dbReference type="AlphaFoldDB" id="D8R5N7"/>
<dbReference type="GO" id="GO:0016788">
    <property type="term" value="F:hydrolase activity, acting on ester bonds"/>
    <property type="evidence" value="ECO:0007669"/>
    <property type="project" value="InterPro"/>
</dbReference>